<dbReference type="GO" id="GO:0016746">
    <property type="term" value="F:acyltransferase activity"/>
    <property type="evidence" value="ECO:0007669"/>
    <property type="project" value="UniProtKB-KW"/>
</dbReference>
<dbReference type="Pfam" id="PF00198">
    <property type="entry name" value="2-oxoacid_dh"/>
    <property type="match status" value="1"/>
</dbReference>
<dbReference type="InterPro" id="IPR036625">
    <property type="entry name" value="E3-bd_dom_sf"/>
</dbReference>
<dbReference type="PROSITE" id="PS50968">
    <property type="entry name" value="BIOTINYL_LIPOYL"/>
    <property type="match status" value="1"/>
</dbReference>
<accession>A0ABW5FJK2</accession>
<dbReference type="PANTHER" id="PTHR23151">
    <property type="entry name" value="DIHYDROLIPOAMIDE ACETYL/SUCCINYL-TRANSFERASE-RELATED"/>
    <property type="match status" value="1"/>
</dbReference>
<evidence type="ECO:0000313" key="7">
    <source>
        <dbReference type="EMBL" id="MFD2415096.1"/>
    </source>
</evidence>
<gene>
    <name evidence="7" type="ORF">ACFSXZ_02025</name>
</gene>
<keyword evidence="3 4" id="KW-0450">Lipoyl</keyword>
<dbReference type="InterPro" id="IPR004167">
    <property type="entry name" value="PSBD"/>
</dbReference>
<keyword evidence="4 7" id="KW-0808">Transferase</keyword>
<dbReference type="Gene3D" id="4.10.320.10">
    <property type="entry name" value="E3-binding domain"/>
    <property type="match status" value="1"/>
</dbReference>
<dbReference type="Proteomes" id="UP001597417">
    <property type="component" value="Unassembled WGS sequence"/>
</dbReference>
<protein>
    <recommendedName>
        <fullName evidence="4">Dihydrolipoamide acetyltransferase component of pyruvate dehydrogenase complex</fullName>
        <ecNumber evidence="4">2.3.1.-</ecNumber>
    </recommendedName>
</protein>
<dbReference type="RefSeq" id="WP_378260592.1">
    <property type="nucleotide sequence ID" value="NZ_JBHUKR010000004.1"/>
</dbReference>
<dbReference type="Pfam" id="PF00364">
    <property type="entry name" value="Biotin_lipoyl"/>
    <property type="match status" value="1"/>
</dbReference>
<evidence type="ECO:0000256" key="4">
    <source>
        <dbReference type="RuleBase" id="RU003423"/>
    </source>
</evidence>
<dbReference type="Gene3D" id="2.40.50.100">
    <property type="match status" value="1"/>
</dbReference>
<dbReference type="EMBL" id="JBHUKR010000004">
    <property type="protein sequence ID" value="MFD2415096.1"/>
    <property type="molecule type" value="Genomic_DNA"/>
</dbReference>
<dbReference type="InterPro" id="IPR000089">
    <property type="entry name" value="Biotin_lipoyl"/>
</dbReference>
<dbReference type="Pfam" id="PF02817">
    <property type="entry name" value="E3_binding"/>
    <property type="match status" value="1"/>
</dbReference>
<keyword evidence="4 7" id="KW-0012">Acyltransferase</keyword>
<evidence type="ECO:0000259" key="5">
    <source>
        <dbReference type="PROSITE" id="PS50968"/>
    </source>
</evidence>
<dbReference type="InterPro" id="IPR023213">
    <property type="entry name" value="CAT-like_dom_sf"/>
</dbReference>
<evidence type="ECO:0000259" key="6">
    <source>
        <dbReference type="PROSITE" id="PS51826"/>
    </source>
</evidence>
<dbReference type="Gene3D" id="3.30.559.10">
    <property type="entry name" value="Chloramphenicol acetyltransferase-like domain"/>
    <property type="match status" value="1"/>
</dbReference>
<dbReference type="PANTHER" id="PTHR23151:SF90">
    <property type="entry name" value="DIHYDROLIPOYLLYSINE-RESIDUE ACETYLTRANSFERASE COMPONENT OF PYRUVATE DEHYDROGENASE COMPLEX, MITOCHONDRIAL-RELATED"/>
    <property type="match status" value="1"/>
</dbReference>
<dbReference type="CDD" id="cd06849">
    <property type="entry name" value="lipoyl_domain"/>
    <property type="match status" value="1"/>
</dbReference>
<evidence type="ECO:0000256" key="2">
    <source>
        <dbReference type="ARBA" id="ARBA00007317"/>
    </source>
</evidence>
<feature type="domain" description="Lipoyl-binding" evidence="5">
    <location>
        <begin position="2"/>
        <end position="77"/>
    </location>
</feature>
<feature type="domain" description="Peripheral subunit-binding (PSBD)" evidence="6">
    <location>
        <begin position="125"/>
        <end position="162"/>
    </location>
</feature>
<organism evidence="7 8">
    <name type="scientific">Amycolatopsis pigmentata</name>
    <dbReference type="NCBI Taxonomy" id="450801"/>
    <lineage>
        <taxon>Bacteria</taxon>
        <taxon>Bacillati</taxon>
        <taxon>Actinomycetota</taxon>
        <taxon>Actinomycetes</taxon>
        <taxon>Pseudonocardiales</taxon>
        <taxon>Pseudonocardiaceae</taxon>
        <taxon>Amycolatopsis</taxon>
    </lineage>
</organism>
<comment type="similarity">
    <text evidence="2 4">Belongs to the 2-oxoacid dehydrogenase family.</text>
</comment>
<dbReference type="InterPro" id="IPR011053">
    <property type="entry name" value="Single_hybrid_motif"/>
</dbReference>
<comment type="caution">
    <text evidence="7">The sequence shown here is derived from an EMBL/GenBank/DDBJ whole genome shotgun (WGS) entry which is preliminary data.</text>
</comment>
<keyword evidence="8" id="KW-1185">Reference proteome</keyword>
<name>A0ABW5FJK2_9PSEU</name>
<evidence type="ECO:0000313" key="8">
    <source>
        <dbReference type="Proteomes" id="UP001597417"/>
    </source>
</evidence>
<evidence type="ECO:0000256" key="1">
    <source>
        <dbReference type="ARBA" id="ARBA00001938"/>
    </source>
</evidence>
<dbReference type="SUPFAM" id="SSF47005">
    <property type="entry name" value="Peripheral subunit-binding domain of 2-oxo acid dehydrogenase complex"/>
    <property type="match status" value="1"/>
</dbReference>
<dbReference type="InterPro" id="IPR001078">
    <property type="entry name" value="2-oxoacid_DH_actylTfrase"/>
</dbReference>
<evidence type="ECO:0000256" key="3">
    <source>
        <dbReference type="ARBA" id="ARBA00022823"/>
    </source>
</evidence>
<dbReference type="InterPro" id="IPR045257">
    <property type="entry name" value="E2/Pdx1"/>
</dbReference>
<dbReference type="SUPFAM" id="SSF52777">
    <property type="entry name" value="CoA-dependent acyltransferases"/>
    <property type="match status" value="1"/>
</dbReference>
<reference evidence="8" key="1">
    <citation type="journal article" date="2019" name="Int. J. Syst. Evol. Microbiol.">
        <title>The Global Catalogue of Microorganisms (GCM) 10K type strain sequencing project: providing services to taxonomists for standard genome sequencing and annotation.</title>
        <authorList>
            <consortium name="The Broad Institute Genomics Platform"/>
            <consortium name="The Broad Institute Genome Sequencing Center for Infectious Disease"/>
            <person name="Wu L."/>
            <person name="Ma J."/>
        </authorList>
    </citation>
    <scope>NUCLEOTIDE SEQUENCE [LARGE SCALE GENOMIC DNA]</scope>
    <source>
        <strain evidence="8">CGMCC 4.7645</strain>
    </source>
</reference>
<dbReference type="SUPFAM" id="SSF51230">
    <property type="entry name" value="Single hybrid motif"/>
    <property type="match status" value="1"/>
</dbReference>
<proteinExistence type="inferred from homology"/>
<sequence length="425" mass="44487">MATLLRVPEIAAGATEAVLSQWLVGENTPFAAGEPIVVLETDKASVEMEAETDAVIVRALVSGGATVEVGSPMAVLAAKDEQVGDIDALLAELGVPSAVPETVPETTPPAAPQTVAENGAAKRIFASPLARKLLKEAGLSLDTVRGTGPGGRIVRRDVEQAVAQAVAHARQAGTDVVPEVPAEPPVTRSAEPLPHNGFPLGFREIPHSRLRRAVANRLTASKQTIPHFYLKRTARIDALLDLRKRLNEVSATKISVNDLVLRAVAVAHRAVPEANVVWADDALRQFESVDIAVAIASERGLVTPVLRAVEKATPSAIAAQVKAYVAQAGDGKLRQHDLEGGSISVTNLGMFGVEEFSAIINPPHSAILAVGAGVQAPVVVDGTVEVATQLALVLSVDHRAIDGALAARWMGVLVTTLEEPLRLLA</sequence>
<comment type="cofactor">
    <cofactor evidence="1 4">
        <name>(R)-lipoate</name>
        <dbReference type="ChEBI" id="CHEBI:83088"/>
    </cofactor>
</comment>
<dbReference type="PROSITE" id="PS51826">
    <property type="entry name" value="PSBD"/>
    <property type="match status" value="1"/>
</dbReference>
<dbReference type="EC" id="2.3.1.-" evidence="4"/>